<proteinExistence type="predicted"/>
<name>A0ABT9VS12_9BACI</name>
<accession>A0ABT9VS12</accession>
<reference evidence="2 3" key="1">
    <citation type="submission" date="2023-07" db="EMBL/GenBank/DDBJ databases">
        <title>Genomic Encyclopedia of Type Strains, Phase IV (KMG-IV): sequencing the most valuable type-strain genomes for metagenomic binning, comparative biology and taxonomic classification.</title>
        <authorList>
            <person name="Goeker M."/>
        </authorList>
    </citation>
    <scope>NUCLEOTIDE SEQUENCE [LARGE SCALE GENOMIC DNA]</scope>
    <source>
        <strain evidence="2 3">DSM 19092</strain>
    </source>
</reference>
<evidence type="ECO:0000313" key="2">
    <source>
        <dbReference type="EMBL" id="MDQ0163655.1"/>
    </source>
</evidence>
<keyword evidence="1" id="KW-0812">Transmembrane</keyword>
<dbReference type="Proteomes" id="UP001225646">
    <property type="component" value="Unassembled WGS sequence"/>
</dbReference>
<gene>
    <name evidence="2" type="ORF">J2S06_002761</name>
</gene>
<protein>
    <submittedName>
        <fullName evidence="2">Uncharacterized protein</fullName>
    </submittedName>
</protein>
<sequence length="70" mass="8194">MFSPFLDCRSIMNARNRHNFLNASKQKSTPSVMDRKLAIPYFIPGLLLSFELFVLFGMQILKSQYLLHKE</sequence>
<comment type="caution">
    <text evidence="2">The sequence shown here is derived from an EMBL/GenBank/DDBJ whole genome shotgun (WGS) entry which is preliminary data.</text>
</comment>
<keyword evidence="1" id="KW-0472">Membrane</keyword>
<evidence type="ECO:0000256" key="1">
    <source>
        <dbReference type="SAM" id="Phobius"/>
    </source>
</evidence>
<dbReference type="EMBL" id="JAUSTR010000020">
    <property type="protein sequence ID" value="MDQ0163655.1"/>
    <property type="molecule type" value="Genomic_DNA"/>
</dbReference>
<keyword evidence="3" id="KW-1185">Reference proteome</keyword>
<organism evidence="2 3">
    <name type="scientific">Aeribacillus alveayuensis</name>
    <dbReference type="NCBI Taxonomy" id="279215"/>
    <lineage>
        <taxon>Bacteria</taxon>
        <taxon>Bacillati</taxon>
        <taxon>Bacillota</taxon>
        <taxon>Bacilli</taxon>
        <taxon>Bacillales</taxon>
        <taxon>Bacillaceae</taxon>
        <taxon>Aeribacillus</taxon>
    </lineage>
</organism>
<feature type="transmembrane region" description="Helical" evidence="1">
    <location>
        <begin position="38"/>
        <end position="61"/>
    </location>
</feature>
<keyword evidence="1" id="KW-1133">Transmembrane helix</keyword>
<evidence type="ECO:0000313" key="3">
    <source>
        <dbReference type="Proteomes" id="UP001225646"/>
    </source>
</evidence>